<dbReference type="RefSeq" id="WP_167239502.1">
    <property type="nucleotide sequence ID" value="NZ_WHJF01000088.1"/>
</dbReference>
<accession>A0ABX0N0X9</accession>
<proteinExistence type="predicted"/>
<dbReference type="Proteomes" id="UP000610594">
    <property type="component" value="Unassembled WGS sequence"/>
</dbReference>
<dbReference type="EMBL" id="WHJF01000088">
    <property type="protein sequence ID" value="NHZ65557.1"/>
    <property type="molecule type" value="Genomic_DNA"/>
</dbReference>
<evidence type="ECO:0000313" key="2">
    <source>
        <dbReference type="Proteomes" id="UP000610594"/>
    </source>
</evidence>
<comment type="caution">
    <text evidence="1">The sequence shown here is derived from an EMBL/GenBank/DDBJ whole genome shotgun (WGS) entry which is preliminary data.</text>
</comment>
<protein>
    <submittedName>
        <fullName evidence="1">Uncharacterized protein</fullName>
    </submittedName>
</protein>
<gene>
    <name evidence="1" type="ORF">F1735_25200</name>
</gene>
<sequence length="68" mass="7408">MIDFQTVRSQLAKEVMECVHDVIDLDPASAHDGRVDAAGATRLGWVASTFNDFVACVAQDGDDLHRYG</sequence>
<evidence type="ECO:0000313" key="1">
    <source>
        <dbReference type="EMBL" id="NHZ65557.1"/>
    </source>
</evidence>
<reference evidence="1 2" key="1">
    <citation type="submission" date="2019-10" db="EMBL/GenBank/DDBJ databases">
        <title>Taxonomy of Antarctic Massilia spp.: description of Massilia rubra sp. nov., Massilia aquatica sp. nov., Massilia mucilaginosa sp. nov., Massilia frigida sp. nov. isolated from streams, lakes and regoliths.</title>
        <authorList>
            <person name="Holochova P."/>
            <person name="Sedlacek I."/>
            <person name="Kralova S."/>
            <person name="Maslanova I."/>
            <person name="Busse H.-J."/>
            <person name="Stankova E."/>
            <person name="Vrbovska V."/>
            <person name="Kovarovic V."/>
            <person name="Bartak M."/>
            <person name="Svec P."/>
            <person name="Pantucek R."/>
        </authorList>
    </citation>
    <scope>NUCLEOTIDE SEQUENCE [LARGE SCALE GENOMIC DNA]</scope>
    <source>
        <strain evidence="1 2">CCM 8694</strain>
    </source>
</reference>
<organism evidence="1 2">
    <name type="scientific">Massilia genomosp. 1</name>
    <dbReference type="NCBI Taxonomy" id="2609280"/>
    <lineage>
        <taxon>Bacteria</taxon>
        <taxon>Pseudomonadati</taxon>
        <taxon>Pseudomonadota</taxon>
        <taxon>Betaproteobacteria</taxon>
        <taxon>Burkholderiales</taxon>
        <taxon>Oxalobacteraceae</taxon>
        <taxon>Telluria group</taxon>
        <taxon>Massilia</taxon>
    </lineage>
</organism>
<name>A0ABX0N0X9_9BURK</name>
<keyword evidence="2" id="KW-1185">Reference proteome</keyword>